<dbReference type="Gene3D" id="6.10.140.140">
    <property type="match status" value="1"/>
</dbReference>
<organism evidence="2 3">
    <name type="scientific">Sciurus vulgaris</name>
    <name type="common">Eurasian red squirrel</name>
    <dbReference type="NCBI Taxonomy" id="55149"/>
    <lineage>
        <taxon>Eukaryota</taxon>
        <taxon>Metazoa</taxon>
        <taxon>Chordata</taxon>
        <taxon>Craniata</taxon>
        <taxon>Vertebrata</taxon>
        <taxon>Euteleostomi</taxon>
        <taxon>Mammalia</taxon>
        <taxon>Eutheria</taxon>
        <taxon>Euarchontoglires</taxon>
        <taxon>Glires</taxon>
        <taxon>Rodentia</taxon>
        <taxon>Sciuromorpha</taxon>
        <taxon>Sciuridae</taxon>
        <taxon>Sciurinae</taxon>
        <taxon>Sciurini</taxon>
        <taxon>Sciurus</taxon>
    </lineage>
</organism>
<dbReference type="InterPro" id="IPR050169">
    <property type="entry name" value="Krueppel_C2H2_ZnF"/>
</dbReference>
<dbReference type="SUPFAM" id="SSF109640">
    <property type="entry name" value="KRAB domain (Kruppel-associated box)"/>
    <property type="match status" value="1"/>
</dbReference>
<dbReference type="SMART" id="SM00349">
    <property type="entry name" value="KRAB"/>
    <property type="match status" value="1"/>
</dbReference>
<dbReference type="PANTHER" id="PTHR23232">
    <property type="entry name" value="KRAB DOMAIN C2H2 ZINC FINGER"/>
    <property type="match status" value="1"/>
</dbReference>
<dbReference type="CDD" id="cd07765">
    <property type="entry name" value="KRAB_A-box"/>
    <property type="match status" value="1"/>
</dbReference>
<dbReference type="Pfam" id="PF01352">
    <property type="entry name" value="KRAB"/>
    <property type="match status" value="1"/>
</dbReference>
<evidence type="ECO:0000259" key="1">
    <source>
        <dbReference type="PROSITE" id="PS50805"/>
    </source>
</evidence>
<protein>
    <submittedName>
        <fullName evidence="2">Zinc finger protein 484</fullName>
    </submittedName>
</protein>
<name>A0A8D2CQZ0_SCIVU</name>
<sequence length="91" mass="10512">MVSFKGPVSFADVTVEFSREEWRHLDSAQRSLYRDVMLENYLTLLSVGHCITKPEVIFKLEQGAEPWMVEEHPNHTLPGQSVHMVQGAWEK</sequence>
<dbReference type="PANTHER" id="PTHR23232:SF131">
    <property type="entry name" value="KRAB DOMAIN-CONTAINING PROTEIN"/>
    <property type="match status" value="1"/>
</dbReference>
<accession>A0A8D2CQZ0</accession>
<reference evidence="2" key="1">
    <citation type="submission" date="2025-08" db="UniProtKB">
        <authorList>
            <consortium name="Ensembl"/>
        </authorList>
    </citation>
    <scope>IDENTIFICATION</scope>
</reference>
<evidence type="ECO:0000313" key="2">
    <source>
        <dbReference type="Ensembl" id="ENSSVLP00005013197.1"/>
    </source>
</evidence>
<dbReference type="Ensembl" id="ENSSVLT00005014611.1">
    <property type="protein sequence ID" value="ENSSVLP00005013197.1"/>
    <property type="gene ID" value="ENSSVLG00005010330.1"/>
</dbReference>
<dbReference type="InterPro" id="IPR001909">
    <property type="entry name" value="KRAB"/>
</dbReference>
<feature type="domain" description="KRAB" evidence="1">
    <location>
        <begin position="8"/>
        <end position="79"/>
    </location>
</feature>
<keyword evidence="3" id="KW-1185">Reference proteome</keyword>
<dbReference type="AlphaFoldDB" id="A0A8D2CQZ0"/>
<dbReference type="PROSITE" id="PS50805">
    <property type="entry name" value="KRAB"/>
    <property type="match status" value="1"/>
</dbReference>
<dbReference type="Proteomes" id="UP000694564">
    <property type="component" value="Chromosome 13"/>
</dbReference>
<proteinExistence type="predicted"/>
<dbReference type="GO" id="GO:0006355">
    <property type="term" value="P:regulation of DNA-templated transcription"/>
    <property type="evidence" value="ECO:0007669"/>
    <property type="project" value="InterPro"/>
</dbReference>
<dbReference type="GeneTree" id="ENSGT00940000163284"/>
<evidence type="ECO:0000313" key="3">
    <source>
        <dbReference type="Proteomes" id="UP000694564"/>
    </source>
</evidence>
<reference evidence="2" key="2">
    <citation type="submission" date="2025-09" db="UniProtKB">
        <authorList>
            <consortium name="Ensembl"/>
        </authorList>
    </citation>
    <scope>IDENTIFICATION</scope>
</reference>
<dbReference type="InterPro" id="IPR036051">
    <property type="entry name" value="KRAB_dom_sf"/>
</dbReference>
<gene>
    <name evidence="2" type="primary">ZNF484</name>
</gene>
<dbReference type="OrthoDB" id="9512632at2759"/>